<dbReference type="SUPFAM" id="SSF52540">
    <property type="entry name" value="P-loop containing nucleoside triphosphate hydrolases"/>
    <property type="match status" value="1"/>
</dbReference>
<gene>
    <name evidence="7" type="ORF">M408DRAFT_321943</name>
</gene>
<evidence type="ECO:0000256" key="2">
    <source>
        <dbReference type="ARBA" id="ARBA00022679"/>
    </source>
</evidence>
<keyword evidence="4 5" id="KW-0418">Kinase</keyword>
<dbReference type="Gene3D" id="3.40.50.300">
    <property type="entry name" value="P-loop containing nucleotide triphosphate hydrolases"/>
    <property type="match status" value="1"/>
</dbReference>
<evidence type="ECO:0000259" key="6">
    <source>
        <dbReference type="Pfam" id="PF05191"/>
    </source>
</evidence>
<keyword evidence="3" id="KW-0547">Nucleotide-binding</keyword>
<dbReference type="FunFam" id="3.40.50.300:FF:000106">
    <property type="entry name" value="Adenylate kinase mitochondrial"/>
    <property type="match status" value="1"/>
</dbReference>
<dbReference type="HAMAP" id="MF_00235">
    <property type="entry name" value="Adenylate_kinase_Adk"/>
    <property type="match status" value="1"/>
</dbReference>
<evidence type="ECO:0000256" key="1">
    <source>
        <dbReference type="ARBA" id="ARBA00007220"/>
    </source>
</evidence>
<dbReference type="InterPro" id="IPR027417">
    <property type="entry name" value="P-loop_NTPase"/>
</dbReference>
<protein>
    <recommendedName>
        <fullName evidence="6">Adenylate kinase active site lid domain-containing protein</fullName>
    </recommendedName>
</protein>
<reference evidence="8" key="2">
    <citation type="submission" date="2015-01" db="EMBL/GenBank/DDBJ databases">
        <title>Evolutionary Origins and Diversification of the Mycorrhizal Mutualists.</title>
        <authorList>
            <consortium name="DOE Joint Genome Institute"/>
            <consortium name="Mycorrhizal Genomics Consortium"/>
            <person name="Kohler A."/>
            <person name="Kuo A."/>
            <person name="Nagy L.G."/>
            <person name="Floudas D."/>
            <person name="Copeland A."/>
            <person name="Barry K.W."/>
            <person name="Cichocki N."/>
            <person name="Veneault-Fourrey C."/>
            <person name="LaButti K."/>
            <person name="Lindquist E.A."/>
            <person name="Lipzen A."/>
            <person name="Lundell T."/>
            <person name="Morin E."/>
            <person name="Murat C."/>
            <person name="Riley R."/>
            <person name="Ohm R."/>
            <person name="Sun H."/>
            <person name="Tunlid A."/>
            <person name="Henrissat B."/>
            <person name="Grigoriev I.V."/>
            <person name="Hibbett D.S."/>
            <person name="Martin F."/>
        </authorList>
    </citation>
    <scope>NUCLEOTIDE SEQUENCE [LARGE SCALE GENOMIC DNA]</scope>
    <source>
        <strain evidence="8">MAFF 305830</strain>
    </source>
</reference>
<dbReference type="HOGENOM" id="CLU_032354_1_1_1"/>
<feature type="domain" description="Adenylate kinase active site lid" evidence="6">
    <location>
        <begin position="183"/>
        <end position="218"/>
    </location>
</feature>
<name>A0A0C2WXU2_SERVB</name>
<evidence type="ECO:0000313" key="7">
    <source>
        <dbReference type="EMBL" id="KIM30938.1"/>
    </source>
</evidence>
<dbReference type="EMBL" id="KN824283">
    <property type="protein sequence ID" value="KIM30938.1"/>
    <property type="molecule type" value="Genomic_DNA"/>
</dbReference>
<dbReference type="InterPro" id="IPR036193">
    <property type="entry name" value="ADK_active_lid_dom_sf"/>
</dbReference>
<sequence length="310" mass="33873">MQTTRAFSSTARTLSQAPNRLFSSTSTNGYALPPKYGNGPLYKLAPKDAITHADAPVLRMLMFGKPGSGKGTLSTKLITKYDVSQLSAGDILRAHITEGTQIGKVAEGIMASGALVPDDIMTKVITSKLDPLRNKHWILDGFPRTIGQAKLLDAHLRKAANPITLIINLDIPDDVILSRISDRWVHLPSGRVYNSSYNRPQVAGIDDVTGEVLTRRPDDNPETFARRLRAFYDSTSPLLAYFGSPEARASTKMVTLTGASSDEIWPKLDQIIASEFRLKPRGAITKTSVQEAMFRVEGQGPLYSGVAYKL</sequence>
<dbReference type="STRING" id="933852.A0A0C2WXU2"/>
<organism evidence="7 8">
    <name type="scientific">Serendipita vermifera MAFF 305830</name>
    <dbReference type="NCBI Taxonomy" id="933852"/>
    <lineage>
        <taxon>Eukaryota</taxon>
        <taxon>Fungi</taxon>
        <taxon>Dikarya</taxon>
        <taxon>Basidiomycota</taxon>
        <taxon>Agaricomycotina</taxon>
        <taxon>Agaricomycetes</taxon>
        <taxon>Sebacinales</taxon>
        <taxon>Serendipitaceae</taxon>
        <taxon>Serendipita</taxon>
    </lineage>
</organism>
<dbReference type="InterPro" id="IPR006259">
    <property type="entry name" value="Adenyl_kin_sub"/>
</dbReference>
<dbReference type="GO" id="GO:0005524">
    <property type="term" value="F:ATP binding"/>
    <property type="evidence" value="ECO:0007669"/>
    <property type="project" value="InterPro"/>
</dbReference>
<dbReference type="GO" id="GO:0004017">
    <property type="term" value="F:AMP kinase activity"/>
    <property type="evidence" value="ECO:0007669"/>
    <property type="project" value="InterPro"/>
</dbReference>
<evidence type="ECO:0000256" key="3">
    <source>
        <dbReference type="ARBA" id="ARBA00022741"/>
    </source>
</evidence>
<evidence type="ECO:0000313" key="8">
    <source>
        <dbReference type="Proteomes" id="UP000054097"/>
    </source>
</evidence>
<reference evidence="7 8" key="1">
    <citation type="submission" date="2014-04" db="EMBL/GenBank/DDBJ databases">
        <authorList>
            <consortium name="DOE Joint Genome Institute"/>
            <person name="Kuo A."/>
            <person name="Zuccaro A."/>
            <person name="Kohler A."/>
            <person name="Nagy L.G."/>
            <person name="Floudas D."/>
            <person name="Copeland A."/>
            <person name="Barry K.W."/>
            <person name="Cichocki N."/>
            <person name="Veneault-Fourrey C."/>
            <person name="LaButti K."/>
            <person name="Lindquist E.A."/>
            <person name="Lipzen A."/>
            <person name="Lundell T."/>
            <person name="Morin E."/>
            <person name="Murat C."/>
            <person name="Sun H."/>
            <person name="Tunlid A."/>
            <person name="Henrissat B."/>
            <person name="Grigoriev I.V."/>
            <person name="Hibbett D.S."/>
            <person name="Martin F."/>
            <person name="Nordberg H.P."/>
            <person name="Cantor M.N."/>
            <person name="Hua S.X."/>
        </authorList>
    </citation>
    <scope>NUCLEOTIDE SEQUENCE [LARGE SCALE GENOMIC DNA]</scope>
    <source>
        <strain evidence="7 8">MAFF 305830</strain>
    </source>
</reference>
<dbReference type="InterPro" id="IPR000850">
    <property type="entry name" value="Adenylat/UMP-CMP_kin"/>
</dbReference>
<comment type="similarity">
    <text evidence="1 5">Belongs to the adenylate kinase family.</text>
</comment>
<dbReference type="InterPro" id="IPR007862">
    <property type="entry name" value="Adenylate_kinase_lid-dom"/>
</dbReference>
<evidence type="ECO:0000256" key="4">
    <source>
        <dbReference type="ARBA" id="ARBA00022777"/>
    </source>
</evidence>
<dbReference type="AlphaFoldDB" id="A0A0C2WXU2"/>
<evidence type="ECO:0000256" key="5">
    <source>
        <dbReference type="RuleBase" id="RU003330"/>
    </source>
</evidence>
<dbReference type="NCBIfam" id="TIGR01351">
    <property type="entry name" value="adk"/>
    <property type="match status" value="1"/>
</dbReference>
<dbReference type="SUPFAM" id="SSF57774">
    <property type="entry name" value="Microbial and mitochondrial ADK, insert 'zinc finger' domain"/>
    <property type="match status" value="1"/>
</dbReference>
<dbReference type="InterPro" id="IPR033690">
    <property type="entry name" value="Adenylat_kinase_CS"/>
</dbReference>
<dbReference type="PANTHER" id="PTHR23359">
    <property type="entry name" value="NUCLEOTIDE KINASE"/>
    <property type="match status" value="1"/>
</dbReference>
<dbReference type="CDD" id="cd01428">
    <property type="entry name" value="ADK"/>
    <property type="match status" value="1"/>
</dbReference>
<accession>A0A0C2WXU2</accession>
<dbReference type="Proteomes" id="UP000054097">
    <property type="component" value="Unassembled WGS sequence"/>
</dbReference>
<dbReference type="Pfam" id="PF05191">
    <property type="entry name" value="ADK_lid"/>
    <property type="match status" value="1"/>
</dbReference>
<dbReference type="OrthoDB" id="439792at2759"/>
<proteinExistence type="inferred from homology"/>
<dbReference type="PROSITE" id="PS00113">
    <property type="entry name" value="ADENYLATE_KINASE"/>
    <property type="match status" value="1"/>
</dbReference>
<keyword evidence="2 5" id="KW-0808">Transferase</keyword>
<dbReference type="PRINTS" id="PR00094">
    <property type="entry name" value="ADENYLTKNASE"/>
</dbReference>
<dbReference type="Pfam" id="PF00406">
    <property type="entry name" value="ADK"/>
    <property type="match status" value="1"/>
</dbReference>
<keyword evidence="8" id="KW-1185">Reference proteome</keyword>